<proteinExistence type="predicted"/>
<dbReference type="SUPFAM" id="SSF51004">
    <property type="entry name" value="C-terminal (heme d1) domain of cytochrome cd1-nitrite reductase"/>
    <property type="match status" value="1"/>
</dbReference>
<keyword evidence="3" id="KW-1185">Reference proteome</keyword>
<dbReference type="PANTHER" id="PTHR47197">
    <property type="entry name" value="PROTEIN NIRF"/>
    <property type="match status" value="1"/>
</dbReference>
<dbReference type="EMBL" id="JAEHFW010000001">
    <property type="protein sequence ID" value="MBK0378521.1"/>
    <property type="molecule type" value="Genomic_DNA"/>
</dbReference>
<comment type="caution">
    <text evidence="2">The sequence shown here is derived from an EMBL/GenBank/DDBJ whole genome shotgun (WGS) entry which is preliminary data.</text>
</comment>
<dbReference type="AlphaFoldDB" id="A0A934PSR6"/>
<dbReference type="NCBIfam" id="TIGR02276">
    <property type="entry name" value="beta_rpt_yvtn"/>
    <property type="match status" value="1"/>
</dbReference>
<dbReference type="PANTHER" id="PTHR47197:SF3">
    <property type="entry name" value="DIHYDRO-HEME D1 DEHYDROGENASE"/>
    <property type="match status" value="1"/>
</dbReference>
<reference evidence="2" key="1">
    <citation type="submission" date="2020-12" db="EMBL/GenBank/DDBJ databases">
        <title>Bacterial novel species Mucilaginibacter sp. SD-g isolated from soil.</title>
        <authorList>
            <person name="Jung H.-Y."/>
        </authorList>
    </citation>
    <scope>NUCLEOTIDE SEQUENCE</scope>
    <source>
        <strain evidence="2">SD-g</strain>
    </source>
</reference>
<evidence type="ECO:0000313" key="3">
    <source>
        <dbReference type="Proteomes" id="UP000613193"/>
    </source>
</evidence>
<feature type="signal peptide" evidence="1">
    <location>
        <begin position="1"/>
        <end position="22"/>
    </location>
</feature>
<dbReference type="InterPro" id="IPR011964">
    <property type="entry name" value="YVTN_b-propeller_repeat"/>
</dbReference>
<evidence type="ECO:0008006" key="4">
    <source>
        <dbReference type="Google" id="ProtNLM"/>
    </source>
</evidence>
<name>A0A934PSR6_9SPHI</name>
<dbReference type="RefSeq" id="WP_200064398.1">
    <property type="nucleotide sequence ID" value="NZ_JAEHFW010000001.1"/>
</dbReference>
<evidence type="ECO:0000256" key="1">
    <source>
        <dbReference type="SAM" id="SignalP"/>
    </source>
</evidence>
<organism evidence="2 3">
    <name type="scientific">Mucilaginibacter segetis</name>
    <dbReference type="NCBI Taxonomy" id="2793071"/>
    <lineage>
        <taxon>Bacteria</taxon>
        <taxon>Pseudomonadati</taxon>
        <taxon>Bacteroidota</taxon>
        <taxon>Sphingobacteriia</taxon>
        <taxon>Sphingobacteriales</taxon>
        <taxon>Sphingobacteriaceae</taxon>
        <taxon>Mucilaginibacter</taxon>
    </lineage>
</organism>
<sequence length="340" mass="36397">MKTLKKLSILYAVLSFSFSAAAQQKSGLHINRSFPIGGVGGWDYITVDAEGNRLFVSHATQVNILSTSGDSLGVISATNGVHGIALVKAMGKGYTSNGRANTCTVFDLKTYKTLATIPVGTNPDAIFYDNYSKKIYAFNGRSQDASVIDPQTDKVVATIALGGKPETGVSDDKGLVFVNSETTNEVVVINANTFKIVHRYKLEDGEEPSGLAIDRNTNRLFVGCGGNQTLIIMDAANGKNLVKYKIGDCDGVGFDPILKMIYTSNGEGSLSVIKEISANKFEQLENVTTEPSARTIGVDLETHKIYLPAAQTVAVPATAANMHPRPKQLPGTFHIIELGF</sequence>
<feature type="chain" id="PRO_5036702775" description="YncE family protein" evidence="1">
    <location>
        <begin position="23"/>
        <end position="340"/>
    </location>
</feature>
<dbReference type="Proteomes" id="UP000613193">
    <property type="component" value="Unassembled WGS sequence"/>
</dbReference>
<keyword evidence="1" id="KW-0732">Signal</keyword>
<gene>
    <name evidence="2" type="ORF">I5M19_04335</name>
</gene>
<protein>
    <recommendedName>
        <fullName evidence="4">YncE family protein</fullName>
    </recommendedName>
</protein>
<evidence type="ECO:0000313" key="2">
    <source>
        <dbReference type="EMBL" id="MBK0378521.1"/>
    </source>
</evidence>
<dbReference type="InterPro" id="IPR011048">
    <property type="entry name" value="Haem_d1_sf"/>
</dbReference>
<accession>A0A934PSR6</accession>
<dbReference type="Gene3D" id="2.130.10.10">
    <property type="entry name" value="YVTN repeat-like/Quinoprotein amine dehydrogenase"/>
    <property type="match status" value="2"/>
</dbReference>
<dbReference type="InterPro" id="IPR015943">
    <property type="entry name" value="WD40/YVTN_repeat-like_dom_sf"/>
</dbReference>
<dbReference type="InterPro" id="IPR051200">
    <property type="entry name" value="Host-pathogen_enzymatic-act"/>
</dbReference>